<evidence type="ECO:0000259" key="9">
    <source>
        <dbReference type="PROSITE" id="PS50073"/>
    </source>
</evidence>
<dbReference type="AlphaFoldDB" id="A0A7D9H125"/>
<dbReference type="PRINTS" id="PR00617">
    <property type="entry name" value="COPPERFIST"/>
</dbReference>
<feature type="region of interest" description="Disordered" evidence="8">
    <location>
        <begin position="101"/>
        <end position="127"/>
    </location>
</feature>
<evidence type="ECO:0000256" key="4">
    <source>
        <dbReference type="ARBA" id="ARBA00023008"/>
    </source>
</evidence>
<feature type="compositionally biased region" description="Polar residues" evidence="8">
    <location>
        <begin position="542"/>
        <end position="554"/>
    </location>
</feature>
<name>A0A7D9H125_DEKBR</name>
<dbReference type="SMART" id="SM00412">
    <property type="entry name" value="Cu_FIST"/>
    <property type="match status" value="1"/>
</dbReference>
<keyword evidence="6" id="KW-0804">Transcription</keyword>
<dbReference type="Gene3D" id="3.90.430.10">
    <property type="entry name" value="Copper fist DNA-binding domain"/>
    <property type="match status" value="1"/>
</dbReference>
<organism evidence="10 11">
    <name type="scientific">Dekkera bruxellensis</name>
    <name type="common">Brettanomyces custersii</name>
    <dbReference type="NCBI Taxonomy" id="5007"/>
    <lineage>
        <taxon>Eukaryota</taxon>
        <taxon>Fungi</taxon>
        <taxon>Dikarya</taxon>
        <taxon>Ascomycota</taxon>
        <taxon>Saccharomycotina</taxon>
        <taxon>Pichiomycetes</taxon>
        <taxon>Pichiales</taxon>
        <taxon>Pichiaceae</taxon>
        <taxon>Brettanomyces</taxon>
    </lineage>
</organism>
<dbReference type="InterPro" id="IPR051763">
    <property type="entry name" value="Copper_Homeo_Regul"/>
</dbReference>
<gene>
    <name evidence="10" type="ORF">DEBR0S4_12024G</name>
</gene>
<dbReference type="Pfam" id="PF00649">
    <property type="entry name" value="Copper-fist"/>
    <property type="match status" value="1"/>
</dbReference>
<dbReference type="GO" id="GO:0005507">
    <property type="term" value="F:copper ion binding"/>
    <property type="evidence" value="ECO:0007669"/>
    <property type="project" value="InterPro"/>
</dbReference>
<dbReference type="FunFam" id="3.90.430.10:FF:000001">
    <property type="entry name" value="Copper fist DNA-binding protein"/>
    <property type="match status" value="1"/>
</dbReference>
<evidence type="ECO:0000256" key="8">
    <source>
        <dbReference type="SAM" id="MobiDB-lite"/>
    </source>
</evidence>
<comment type="subcellular location">
    <subcellularLocation>
        <location evidence="1">Nucleus</location>
    </subcellularLocation>
</comment>
<dbReference type="PROSITE" id="PS01119">
    <property type="entry name" value="COPPER_FIST_1"/>
    <property type="match status" value="1"/>
</dbReference>
<accession>A0A7D9H125</accession>
<evidence type="ECO:0000256" key="7">
    <source>
        <dbReference type="ARBA" id="ARBA00023242"/>
    </source>
</evidence>
<dbReference type="GO" id="GO:0000981">
    <property type="term" value="F:DNA-binding transcription factor activity, RNA polymerase II-specific"/>
    <property type="evidence" value="ECO:0007669"/>
    <property type="project" value="TreeGrafter"/>
</dbReference>
<dbReference type="GO" id="GO:0006878">
    <property type="term" value="P:intracellular copper ion homeostasis"/>
    <property type="evidence" value="ECO:0007669"/>
    <property type="project" value="TreeGrafter"/>
</dbReference>
<dbReference type="GO" id="GO:0000978">
    <property type="term" value="F:RNA polymerase II cis-regulatory region sequence-specific DNA binding"/>
    <property type="evidence" value="ECO:0007669"/>
    <property type="project" value="TreeGrafter"/>
</dbReference>
<keyword evidence="2" id="KW-0479">Metal-binding</keyword>
<evidence type="ECO:0000256" key="1">
    <source>
        <dbReference type="ARBA" id="ARBA00004123"/>
    </source>
</evidence>
<sequence length="607" mass="66025">MILVDGEKYACEQCIRGHRSSTCKHIKRRLVLVRSRGRPITDSSQRIAITAEEVSKTNITICDGKSERRKKSPDKKKHSCQEEDRFCRRTKCSCCARASLTSSHSSSSTSSLTTVSGHTSNSSAISSTTCGCEAECTPDERKNSIFVLKASRRRIYNVDKTSLKLLEPVAEIPNNRVGLEMMHNTSRIKKHGRTSCRSKNFTTGELLLNFQGCGSARTGSCCSNSKNCPKMKYSCSCFPQEKHTKSNTRSTVSVKADNIAKIKSSTAKQKQMYDLFLADMCTLPGTCSCDPSDCKCTDCIEHNGITKDSLKQKPNCKLPSQESTILQVGRPCFDAKDAGKPLDVNLFDQSPKDTSTFPGGGVISFGQVGVQPAVDQPTCPKGLNLGDHPISQAPQNSDFKKTSTALGEVGVKQLNVPFIDNSPESSVSSSSVPECLCEPSECACYNCEKHGIVNGVRMADGVRVSCLNEFPIEMQLAYSMPNYASQLEMESHNSTTAQTTSSSDGHSYDFMVRTEAFPGYESGLTHNGIPQRAKSVPVGDVTQPTSGESLVQSENRNANDAGTFAEPKMGEIMIDFSDFDATCNCADGECTCTNCFKHGRFGNVDIV</sequence>
<dbReference type="SMART" id="SM01090">
    <property type="entry name" value="Copper-fist"/>
    <property type="match status" value="1"/>
</dbReference>
<protein>
    <submittedName>
        <fullName evidence="10">DEBR0S4_12024g1_1</fullName>
    </submittedName>
</protein>
<keyword evidence="11" id="KW-1185">Reference proteome</keyword>
<feature type="region of interest" description="Disordered" evidence="8">
    <location>
        <begin position="534"/>
        <end position="554"/>
    </location>
</feature>
<keyword evidence="3" id="KW-0862">Zinc</keyword>
<proteinExistence type="predicted"/>
<dbReference type="SUPFAM" id="SSF57879">
    <property type="entry name" value="Zinc domain conserved in yeast copper-regulated transcription factors"/>
    <property type="match status" value="1"/>
</dbReference>
<keyword evidence="7" id="KW-0539">Nucleus</keyword>
<dbReference type="GO" id="GO:0005634">
    <property type="term" value="C:nucleus"/>
    <property type="evidence" value="ECO:0007669"/>
    <property type="project" value="UniProtKB-SubCell"/>
</dbReference>
<dbReference type="PANTHER" id="PTHR28088:SF7">
    <property type="entry name" value="METAL-BINDING ACTIVATOR 1"/>
    <property type="match status" value="1"/>
</dbReference>
<evidence type="ECO:0000313" key="10">
    <source>
        <dbReference type="EMBL" id="VUG19163.1"/>
    </source>
</evidence>
<dbReference type="PANTHER" id="PTHR28088">
    <property type="entry name" value="TRANSCRIPTIONAL ACTIVATOR HAA1-RELATED"/>
    <property type="match status" value="1"/>
</dbReference>
<evidence type="ECO:0000256" key="6">
    <source>
        <dbReference type="ARBA" id="ARBA00023163"/>
    </source>
</evidence>
<keyword evidence="4" id="KW-0186">Copper</keyword>
<dbReference type="PROSITE" id="PS50073">
    <property type="entry name" value="COPPER_FIST_2"/>
    <property type="match status" value="1"/>
</dbReference>
<dbReference type="InterPro" id="IPR001083">
    <property type="entry name" value="Cu_fist_DNA-bd_dom"/>
</dbReference>
<dbReference type="InterPro" id="IPR036395">
    <property type="entry name" value="Cu_fist_DNA-bd_dom_sf"/>
</dbReference>
<keyword evidence="5" id="KW-0805">Transcription regulation</keyword>
<dbReference type="GO" id="GO:0045944">
    <property type="term" value="P:positive regulation of transcription by RNA polymerase II"/>
    <property type="evidence" value="ECO:0007669"/>
    <property type="project" value="TreeGrafter"/>
</dbReference>
<evidence type="ECO:0000256" key="3">
    <source>
        <dbReference type="ARBA" id="ARBA00022833"/>
    </source>
</evidence>
<evidence type="ECO:0000313" key="11">
    <source>
        <dbReference type="Proteomes" id="UP000478008"/>
    </source>
</evidence>
<reference evidence="10 11" key="1">
    <citation type="submission" date="2019-07" db="EMBL/GenBank/DDBJ databases">
        <authorList>
            <person name="Friedrich A."/>
            <person name="Schacherer J."/>
        </authorList>
    </citation>
    <scope>NUCLEOTIDE SEQUENCE [LARGE SCALE GENOMIC DNA]</scope>
</reference>
<evidence type="ECO:0000256" key="5">
    <source>
        <dbReference type="ARBA" id="ARBA00023015"/>
    </source>
</evidence>
<dbReference type="GO" id="GO:0006879">
    <property type="term" value="P:intracellular iron ion homeostasis"/>
    <property type="evidence" value="ECO:0007669"/>
    <property type="project" value="TreeGrafter"/>
</dbReference>
<evidence type="ECO:0000256" key="2">
    <source>
        <dbReference type="ARBA" id="ARBA00022723"/>
    </source>
</evidence>
<feature type="domain" description="Copper-fist" evidence="9">
    <location>
        <begin position="1"/>
        <end position="40"/>
    </location>
</feature>
<dbReference type="EMBL" id="CABFWN010000004">
    <property type="protein sequence ID" value="VUG19163.1"/>
    <property type="molecule type" value="Genomic_DNA"/>
</dbReference>
<feature type="compositionally biased region" description="Low complexity" evidence="8">
    <location>
        <begin position="101"/>
        <end position="120"/>
    </location>
</feature>
<dbReference type="Proteomes" id="UP000478008">
    <property type="component" value="Unassembled WGS sequence"/>
</dbReference>